<organism evidence="1 2">
    <name type="scientific">Mycena pura</name>
    <dbReference type="NCBI Taxonomy" id="153505"/>
    <lineage>
        <taxon>Eukaryota</taxon>
        <taxon>Fungi</taxon>
        <taxon>Dikarya</taxon>
        <taxon>Basidiomycota</taxon>
        <taxon>Agaricomycotina</taxon>
        <taxon>Agaricomycetes</taxon>
        <taxon>Agaricomycetidae</taxon>
        <taxon>Agaricales</taxon>
        <taxon>Marasmiineae</taxon>
        <taxon>Mycenaceae</taxon>
        <taxon>Mycena</taxon>
    </lineage>
</organism>
<evidence type="ECO:0000313" key="1">
    <source>
        <dbReference type="EMBL" id="KAJ7221695.1"/>
    </source>
</evidence>
<dbReference type="Proteomes" id="UP001219525">
    <property type="component" value="Unassembled WGS sequence"/>
</dbReference>
<dbReference type="AlphaFoldDB" id="A0AAD6YJD6"/>
<accession>A0AAD6YJD6</accession>
<reference evidence="1" key="1">
    <citation type="submission" date="2023-03" db="EMBL/GenBank/DDBJ databases">
        <title>Massive genome expansion in bonnet fungi (Mycena s.s.) driven by repeated elements and novel gene families across ecological guilds.</title>
        <authorList>
            <consortium name="Lawrence Berkeley National Laboratory"/>
            <person name="Harder C.B."/>
            <person name="Miyauchi S."/>
            <person name="Viragh M."/>
            <person name="Kuo A."/>
            <person name="Thoen E."/>
            <person name="Andreopoulos B."/>
            <person name="Lu D."/>
            <person name="Skrede I."/>
            <person name="Drula E."/>
            <person name="Henrissat B."/>
            <person name="Morin E."/>
            <person name="Kohler A."/>
            <person name="Barry K."/>
            <person name="LaButti K."/>
            <person name="Morin E."/>
            <person name="Salamov A."/>
            <person name="Lipzen A."/>
            <person name="Mereny Z."/>
            <person name="Hegedus B."/>
            <person name="Baldrian P."/>
            <person name="Stursova M."/>
            <person name="Weitz H."/>
            <person name="Taylor A."/>
            <person name="Grigoriev I.V."/>
            <person name="Nagy L.G."/>
            <person name="Martin F."/>
            <person name="Kauserud H."/>
        </authorList>
    </citation>
    <scope>NUCLEOTIDE SEQUENCE</scope>
    <source>
        <strain evidence="1">9144</strain>
    </source>
</reference>
<name>A0AAD6YJD6_9AGAR</name>
<proteinExistence type="predicted"/>
<gene>
    <name evidence="1" type="ORF">GGX14DRAFT_559177</name>
</gene>
<protein>
    <submittedName>
        <fullName evidence="1">Uncharacterized protein</fullName>
    </submittedName>
</protein>
<dbReference type="EMBL" id="JARJCW010000008">
    <property type="protein sequence ID" value="KAJ7221695.1"/>
    <property type="molecule type" value="Genomic_DNA"/>
</dbReference>
<comment type="caution">
    <text evidence="1">The sequence shown here is derived from an EMBL/GenBank/DDBJ whole genome shotgun (WGS) entry which is preliminary data.</text>
</comment>
<sequence length="706" mass="77237">MNSTSEENPVSSSSRFGMRKICSKLLASVKSSKGTESFIPARSRIPSSWRRKKSTPLAAPAVPSFLPFESTIPASLNSSPVGNPSPSGAVVDTLDSWSFPTGPTIIETSASSIQYPSPVVNPSSSGAVDGSLAVMDESPTSGTLDYSGVLGLSSSFDSAAVDPSPSSGAFSSARVIPPSSVVFWGVLGIGEWTIDRANIGWMVADFCYWTYIFTRSPGFDEHRSKFQALRSVRPFFPDGNGIFGEAGCERLQYPLHPSLLHPSFKPDISADAFKAKTLVTLYKLSSTMDHSETLVLLLMCHGSAKDGTYRLWITTGSGLCGEDSFTVEQLEGAIEDCQARIIVVCNACQSARLASKRWTLICAAGPTEYSDALAQSGSGNIRGGVFTLCVTGQAAAEFGVKVPLPRAEGRSLMESCSESDMLIPLPSSPPDHSFGLSTSRLAIHPPSNRPIRPFVDDAQALKDFLLYKPTAFFQIISNSESAEDLAWYYILPTQFTEAMVHETRLYPDNLILLKEFFGEPQRHGGGPQSENGTHSDSDACFQTLVRLASAYLQIDTRFTQESRDSHICADLLQHFENPANPWPLHGWEDDFCALLQRRNIQAVAVQQIARELGWWNGDITSFVQRPGRDYRRARDEMRGAGMAIDRIPERLGRLFEVMGDLEEPSPIEWLVARWVGADRPRVTLEHWEHVVEAVVDSTATSDALIR</sequence>
<keyword evidence="2" id="KW-1185">Reference proteome</keyword>
<evidence type="ECO:0000313" key="2">
    <source>
        <dbReference type="Proteomes" id="UP001219525"/>
    </source>
</evidence>